<dbReference type="AlphaFoldDB" id="A0LEX3"/>
<keyword evidence="1" id="KW-1133">Transmembrane helix</keyword>
<dbReference type="Proteomes" id="UP000001784">
    <property type="component" value="Chromosome"/>
</dbReference>
<reference evidence="2 3" key="1">
    <citation type="submission" date="2006-10" db="EMBL/GenBank/DDBJ databases">
        <title>Complete sequence of Syntrophobacter fumaroxidans MPOB.</title>
        <authorList>
            <consortium name="US DOE Joint Genome Institute"/>
            <person name="Copeland A."/>
            <person name="Lucas S."/>
            <person name="Lapidus A."/>
            <person name="Barry K."/>
            <person name="Detter J.C."/>
            <person name="Glavina del Rio T."/>
            <person name="Hammon N."/>
            <person name="Israni S."/>
            <person name="Pitluck S."/>
            <person name="Goltsman E.G."/>
            <person name="Martinez M."/>
            <person name="Schmutz J."/>
            <person name="Larimer F."/>
            <person name="Land M."/>
            <person name="Hauser L."/>
            <person name="Kyrpides N."/>
            <person name="Kim E."/>
            <person name="Boone D.R."/>
            <person name="Brockman F."/>
            <person name="Culley D."/>
            <person name="Ferry J."/>
            <person name="Gunsalus R."/>
            <person name="McInerney M.J."/>
            <person name="Morrison M."/>
            <person name="Plugge C."/>
            <person name="Rohlin L."/>
            <person name="Scholten J."/>
            <person name="Sieber J."/>
            <person name="Stams A.J.M."/>
            <person name="Worm P."/>
            <person name="Henstra A.M."/>
            <person name="Richardson P."/>
        </authorList>
    </citation>
    <scope>NUCLEOTIDE SEQUENCE [LARGE SCALE GENOMIC DNA]</scope>
    <source>
        <strain evidence="3">DSM 10017 / MPOB</strain>
    </source>
</reference>
<dbReference type="eggNOG" id="COG3678">
    <property type="taxonomic scope" value="Bacteria"/>
</dbReference>
<dbReference type="Gene3D" id="1.20.120.1490">
    <property type="match status" value="1"/>
</dbReference>
<dbReference type="RefSeq" id="WP_011697148.1">
    <property type="nucleotide sequence ID" value="NC_008554.1"/>
</dbReference>
<dbReference type="InParanoid" id="A0LEX3"/>
<feature type="transmembrane region" description="Helical" evidence="1">
    <location>
        <begin position="6"/>
        <end position="28"/>
    </location>
</feature>
<sequence length="163" mass="18409" precursor="true">MNAASFFYGFVAAVILVSVALSVAYLALSKARARKGDIKGYLDLIPDLTEEQRARLREIRTVFLPRVEGIRREMRLRRGELAELLFGEPADRERIYEVADGIIGKQSELEHEVIEHILEEKDLLTPAQKRRFYEIIVDQFSGGGLGVHDVRAGKKTGEAGRNR</sequence>
<dbReference type="OrthoDB" id="5523801at2"/>
<dbReference type="InterPro" id="IPR012899">
    <property type="entry name" value="LTXXQ"/>
</dbReference>
<proteinExistence type="predicted"/>
<evidence type="ECO:0008006" key="4">
    <source>
        <dbReference type="Google" id="ProtNLM"/>
    </source>
</evidence>
<protein>
    <recommendedName>
        <fullName evidence="4">Periplasmic heavy metal sensor</fullName>
    </recommendedName>
</protein>
<accession>A0LEX3</accession>
<evidence type="ECO:0000313" key="3">
    <source>
        <dbReference type="Proteomes" id="UP000001784"/>
    </source>
</evidence>
<dbReference type="CDD" id="cd09916">
    <property type="entry name" value="CpxP_like"/>
    <property type="match status" value="1"/>
</dbReference>
<keyword evidence="1" id="KW-0472">Membrane</keyword>
<dbReference type="KEGG" id="sfu:Sfum_0274"/>
<dbReference type="HOGENOM" id="CLU_1626235_0_0_7"/>
<organism evidence="2 3">
    <name type="scientific">Syntrophobacter fumaroxidans (strain DSM 10017 / MPOB)</name>
    <dbReference type="NCBI Taxonomy" id="335543"/>
    <lineage>
        <taxon>Bacteria</taxon>
        <taxon>Pseudomonadati</taxon>
        <taxon>Thermodesulfobacteriota</taxon>
        <taxon>Syntrophobacteria</taxon>
        <taxon>Syntrophobacterales</taxon>
        <taxon>Syntrophobacteraceae</taxon>
        <taxon>Syntrophobacter</taxon>
    </lineage>
</organism>
<name>A0LEX3_SYNFM</name>
<dbReference type="EMBL" id="CP000478">
    <property type="protein sequence ID" value="ABK15975.1"/>
    <property type="molecule type" value="Genomic_DNA"/>
</dbReference>
<keyword evidence="1" id="KW-0812">Transmembrane</keyword>
<evidence type="ECO:0000256" key="1">
    <source>
        <dbReference type="SAM" id="Phobius"/>
    </source>
</evidence>
<gene>
    <name evidence="2" type="ordered locus">Sfum_0274</name>
</gene>
<dbReference type="InterPro" id="IPR025961">
    <property type="entry name" value="Metal_resist"/>
</dbReference>
<dbReference type="GO" id="GO:0042597">
    <property type="term" value="C:periplasmic space"/>
    <property type="evidence" value="ECO:0007669"/>
    <property type="project" value="InterPro"/>
</dbReference>
<dbReference type="STRING" id="335543.Sfum_0274"/>
<dbReference type="Pfam" id="PF13801">
    <property type="entry name" value="Metal_resist"/>
    <property type="match status" value="1"/>
</dbReference>
<keyword evidence="3" id="KW-1185">Reference proteome</keyword>
<evidence type="ECO:0000313" key="2">
    <source>
        <dbReference type="EMBL" id="ABK15975.1"/>
    </source>
</evidence>